<dbReference type="PROSITE" id="PS01081">
    <property type="entry name" value="HTH_TETR_1"/>
    <property type="match status" value="1"/>
</dbReference>
<accession>A0A4P8KDK4</accession>
<dbReference type="InterPro" id="IPR050624">
    <property type="entry name" value="HTH-type_Tx_Regulator"/>
</dbReference>
<dbReference type="PANTHER" id="PTHR43479">
    <property type="entry name" value="ACREF/ENVCD OPERON REPRESSOR-RELATED"/>
    <property type="match status" value="1"/>
</dbReference>
<comment type="caution">
    <text evidence="2">The sequence shown here is derived from an EMBL/GenBank/DDBJ whole genome shotgun (WGS) entry which is preliminary data.</text>
</comment>
<dbReference type="InterPro" id="IPR039532">
    <property type="entry name" value="TetR_C_Firmicutes"/>
</dbReference>
<keyword evidence="1" id="KW-0238">DNA-binding</keyword>
<gene>
    <name evidence="2" type="ORF">AUF17_21310</name>
</gene>
<organism evidence="2 3">
    <name type="scientific">Enterococcus avium</name>
    <name type="common">Streptococcus avium</name>
    <dbReference type="NCBI Taxonomy" id="33945"/>
    <lineage>
        <taxon>Bacteria</taxon>
        <taxon>Bacillati</taxon>
        <taxon>Bacillota</taxon>
        <taxon>Bacilli</taxon>
        <taxon>Lactobacillales</taxon>
        <taxon>Enterococcaceae</taxon>
        <taxon>Enterococcus</taxon>
    </lineage>
</organism>
<dbReference type="SUPFAM" id="SSF46689">
    <property type="entry name" value="Homeodomain-like"/>
    <property type="match status" value="1"/>
</dbReference>
<dbReference type="Gene3D" id="1.10.357.10">
    <property type="entry name" value="Tetracycline Repressor, domain 2"/>
    <property type="match status" value="1"/>
</dbReference>
<protein>
    <submittedName>
        <fullName evidence="2">TetR/AcrR family transcriptional regulator</fullName>
    </submittedName>
</protein>
<dbReference type="Pfam" id="PF00440">
    <property type="entry name" value="TetR_N"/>
    <property type="match status" value="1"/>
</dbReference>
<sequence length="208" mass="24344">MSNKTDRTKLHIIETFFSMMDEIGFEKITVANLSKQAKINRGTFYHHFPDKYAVLEEVEEEIYANFAQVLNDHVGWAVTEKIDVYGRMHVERFFKEACLVVMNFLYERKETAQTLLGEHGRPHFIEKLEEAYISAVQKKIRLNPHEFTELEKLQQEFIYHGAIAIVKRWIRNGAKESPEEIAQVISKCMVTPPITIFESIERGEDKFS</sequence>
<evidence type="ECO:0000256" key="1">
    <source>
        <dbReference type="ARBA" id="ARBA00023125"/>
    </source>
</evidence>
<dbReference type="Pfam" id="PF14278">
    <property type="entry name" value="TetR_C_8"/>
    <property type="match status" value="1"/>
</dbReference>
<dbReference type="AlphaFoldDB" id="A0A4P8KDK4"/>
<dbReference type="InterPro" id="IPR023772">
    <property type="entry name" value="DNA-bd_HTH_TetR-type_CS"/>
</dbReference>
<dbReference type="InterPro" id="IPR009057">
    <property type="entry name" value="Homeodomain-like_sf"/>
</dbReference>
<dbReference type="GeneID" id="69570971"/>
<evidence type="ECO:0000313" key="2">
    <source>
        <dbReference type="EMBL" id="TRZ29221.1"/>
    </source>
</evidence>
<name>A0A4P8KDK4_ENTAV</name>
<evidence type="ECO:0000313" key="3">
    <source>
        <dbReference type="Proteomes" id="UP000316316"/>
    </source>
</evidence>
<dbReference type="EMBL" id="PDXQ01000002">
    <property type="protein sequence ID" value="TRZ29221.1"/>
    <property type="molecule type" value="Genomic_DNA"/>
</dbReference>
<proteinExistence type="predicted"/>
<dbReference type="Proteomes" id="UP000316316">
    <property type="component" value="Unassembled WGS sequence"/>
</dbReference>
<reference evidence="2 3" key="1">
    <citation type="submission" date="2017-10" db="EMBL/GenBank/DDBJ databases">
        <title>FDA dAtabase for Regulatory Grade micrObial Sequences (FDA-ARGOS): Supporting development and validation of Infectious Disease Dx tests.</title>
        <authorList>
            <person name="Campos J."/>
            <person name="Goldberg B."/>
            <person name="Tallon L.J."/>
            <person name="Sadzewicz L."/>
            <person name="Sengamalay N."/>
            <person name="Ott S."/>
            <person name="Godinez A."/>
            <person name="Nagaraj S."/>
            <person name="Vyas G."/>
            <person name="Aluvathingal J."/>
            <person name="Nadendla S."/>
            <person name="Geyer C."/>
            <person name="Nandy P."/>
            <person name="Hobson J."/>
            <person name="Sichtig H."/>
        </authorList>
    </citation>
    <scope>NUCLEOTIDE SEQUENCE [LARGE SCALE GENOMIC DNA]</scope>
    <source>
        <strain evidence="2 3">FDAARGOS_185</strain>
    </source>
</reference>
<dbReference type="RefSeq" id="WP_016178290.1">
    <property type="nucleotide sequence ID" value="NZ_CAAKNX010000155.1"/>
</dbReference>
<dbReference type="PROSITE" id="PS50977">
    <property type="entry name" value="HTH_TETR_2"/>
    <property type="match status" value="1"/>
</dbReference>
<dbReference type="InterPro" id="IPR001647">
    <property type="entry name" value="HTH_TetR"/>
</dbReference>
<dbReference type="PANTHER" id="PTHR43479:SF7">
    <property type="entry name" value="TETR-FAMILY TRANSCRIPTIONAL REGULATOR"/>
    <property type="match status" value="1"/>
</dbReference>
<dbReference type="GO" id="GO:0003677">
    <property type="term" value="F:DNA binding"/>
    <property type="evidence" value="ECO:0007669"/>
    <property type="project" value="UniProtKB-UniRule"/>
</dbReference>